<keyword evidence="4" id="KW-0812">Transmembrane</keyword>
<dbReference type="PANTHER" id="PTHR22803">
    <property type="entry name" value="MANNOSE, PHOSPHOLIPASE, LECTIN RECEPTOR RELATED"/>
    <property type="match status" value="1"/>
</dbReference>
<dbReference type="EMBL" id="CDMY01000347">
    <property type="protein sequence ID" value="CEM04044.1"/>
    <property type="molecule type" value="Genomic_DNA"/>
</dbReference>
<keyword evidence="4" id="KW-1133">Transmembrane helix</keyword>
<dbReference type="InterPro" id="IPR003609">
    <property type="entry name" value="Pan_app"/>
</dbReference>
<evidence type="ECO:0000256" key="3">
    <source>
        <dbReference type="SAM" id="MobiDB-lite"/>
    </source>
</evidence>
<dbReference type="InParanoid" id="A0A0G4EYN3"/>
<feature type="compositionally biased region" description="Low complexity" evidence="3">
    <location>
        <begin position="2044"/>
        <end position="2053"/>
    </location>
</feature>
<dbReference type="Pfam" id="PF00059">
    <property type="entry name" value="Lectin_C"/>
    <property type="match status" value="2"/>
</dbReference>
<dbReference type="GO" id="GO:0005975">
    <property type="term" value="P:carbohydrate metabolic process"/>
    <property type="evidence" value="ECO:0007669"/>
    <property type="project" value="InterPro"/>
</dbReference>
<evidence type="ECO:0008006" key="9">
    <source>
        <dbReference type="Google" id="ProtNLM"/>
    </source>
</evidence>
<dbReference type="Gene3D" id="3.50.4.10">
    <property type="entry name" value="Hepatocyte Growth Factor"/>
    <property type="match status" value="6"/>
</dbReference>
<dbReference type="Gene3D" id="3.10.100.10">
    <property type="entry name" value="Mannose-Binding Protein A, subunit A"/>
    <property type="match status" value="3"/>
</dbReference>
<dbReference type="InterPro" id="IPR016186">
    <property type="entry name" value="C-type_lectin-like/link_sf"/>
</dbReference>
<feature type="transmembrane region" description="Helical" evidence="4">
    <location>
        <begin position="1959"/>
        <end position="1982"/>
    </location>
</feature>
<keyword evidence="4" id="KW-0472">Membrane</keyword>
<keyword evidence="8" id="KW-1185">Reference proteome</keyword>
<dbReference type="Pfam" id="PF14295">
    <property type="entry name" value="PAN_4"/>
    <property type="match status" value="7"/>
</dbReference>
<dbReference type="InterPro" id="IPR016187">
    <property type="entry name" value="CTDL_fold"/>
</dbReference>
<feature type="domain" description="C-type lectin" evidence="5">
    <location>
        <begin position="788"/>
        <end position="926"/>
    </location>
</feature>
<feature type="compositionally biased region" description="Low complexity" evidence="3">
    <location>
        <begin position="21"/>
        <end position="33"/>
    </location>
</feature>
<evidence type="ECO:0000313" key="8">
    <source>
        <dbReference type="Proteomes" id="UP000041254"/>
    </source>
</evidence>
<protein>
    <recommendedName>
        <fullName evidence="9">GH16 domain-containing protein</fullName>
    </recommendedName>
</protein>
<keyword evidence="2" id="KW-1015">Disulfide bond</keyword>
<evidence type="ECO:0000256" key="2">
    <source>
        <dbReference type="ARBA" id="ARBA00023157"/>
    </source>
</evidence>
<dbReference type="GO" id="GO:0004553">
    <property type="term" value="F:hydrolase activity, hydrolyzing O-glycosyl compounds"/>
    <property type="evidence" value="ECO:0007669"/>
    <property type="project" value="InterPro"/>
</dbReference>
<keyword evidence="1" id="KW-0677">Repeat</keyword>
<proteinExistence type="predicted"/>
<dbReference type="SUPFAM" id="SSF56436">
    <property type="entry name" value="C-type lectin-like"/>
    <property type="match status" value="3"/>
</dbReference>
<dbReference type="OrthoDB" id="9448935at2759"/>
<dbReference type="InterPro" id="IPR000757">
    <property type="entry name" value="Beta-glucanase-like"/>
</dbReference>
<organism evidence="7 8">
    <name type="scientific">Vitrella brassicaformis (strain CCMP3155)</name>
    <dbReference type="NCBI Taxonomy" id="1169540"/>
    <lineage>
        <taxon>Eukaryota</taxon>
        <taxon>Sar</taxon>
        <taxon>Alveolata</taxon>
        <taxon>Colpodellida</taxon>
        <taxon>Vitrellaceae</taxon>
        <taxon>Vitrella</taxon>
    </lineage>
</organism>
<feature type="transmembrane region" description="Helical" evidence="4">
    <location>
        <begin position="54"/>
        <end position="73"/>
    </location>
</feature>
<feature type="domain" description="C-type lectin" evidence="5">
    <location>
        <begin position="1668"/>
        <end position="1821"/>
    </location>
</feature>
<dbReference type="SUPFAM" id="SSF57414">
    <property type="entry name" value="Hairpin loop containing domain-like"/>
    <property type="match status" value="2"/>
</dbReference>
<dbReference type="Gene3D" id="2.60.120.200">
    <property type="match status" value="1"/>
</dbReference>
<dbReference type="InterPro" id="IPR000177">
    <property type="entry name" value="Apple"/>
</dbReference>
<reference evidence="7 8" key="1">
    <citation type="submission" date="2014-11" db="EMBL/GenBank/DDBJ databases">
        <authorList>
            <person name="Zhu J."/>
            <person name="Qi W."/>
            <person name="Song R."/>
        </authorList>
    </citation>
    <scope>NUCLEOTIDE SEQUENCE [LARGE SCALE GENOMIC DNA]</scope>
</reference>
<accession>A0A0G4EYN3</accession>
<evidence type="ECO:0000256" key="4">
    <source>
        <dbReference type="SAM" id="Phobius"/>
    </source>
</evidence>
<feature type="domain" description="C-type lectin" evidence="5">
    <location>
        <begin position="1209"/>
        <end position="1348"/>
    </location>
</feature>
<dbReference type="GO" id="GO:0006508">
    <property type="term" value="P:proteolysis"/>
    <property type="evidence" value="ECO:0007669"/>
    <property type="project" value="InterPro"/>
</dbReference>
<dbReference type="GO" id="GO:0005576">
    <property type="term" value="C:extracellular region"/>
    <property type="evidence" value="ECO:0007669"/>
    <property type="project" value="InterPro"/>
</dbReference>
<dbReference type="SMART" id="SM00034">
    <property type="entry name" value="CLECT"/>
    <property type="match status" value="3"/>
</dbReference>
<feature type="region of interest" description="Disordered" evidence="3">
    <location>
        <begin position="2004"/>
        <end position="2113"/>
    </location>
</feature>
<feature type="compositionally biased region" description="Low complexity" evidence="3">
    <location>
        <begin position="2022"/>
        <end position="2035"/>
    </location>
</feature>
<dbReference type="PROSITE" id="PS51762">
    <property type="entry name" value="GH16_2"/>
    <property type="match status" value="1"/>
</dbReference>
<dbReference type="PROSITE" id="PS50041">
    <property type="entry name" value="C_TYPE_LECTIN_2"/>
    <property type="match status" value="3"/>
</dbReference>
<evidence type="ECO:0000256" key="1">
    <source>
        <dbReference type="ARBA" id="ARBA00022737"/>
    </source>
</evidence>
<dbReference type="InterPro" id="IPR013320">
    <property type="entry name" value="ConA-like_dom_sf"/>
</dbReference>
<feature type="region of interest" description="Disordered" evidence="3">
    <location>
        <begin position="1"/>
        <end position="42"/>
    </location>
</feature>
<dbReference type="CDD" id="cd00037">
    <property type="entry name" value="CLECT"/>
    <property type="match status" value="3"/>
</dbReference>
<evidence type="ECO:0000259" key="6">
    <source>
        <dbReference type="PROSITE" id="PS51762"/>
    </source>
</evidence>
<dbReference type="Proteomes" id="UP000041254">
    <property type="component" value="Unassembled WGS sequence"/>
</dbReference>
<evidence type="ECO:0000259" key="5">
    <source>
        <dbReference type="PROSITE" id="PS50041"/>
    </source>
</evidence>
<sequence>MLIQDDTRQQPTAGDPPPAQTQPATTSSSSTTTTRRRHPPTASLPLRLPSLSSFSWVLAVLLIVLLSSLPLSVRAQRLEICPYDEGYGEYAFSPKSGKCEKIHLGGDIFPVINATDELFLYGKFEARIKAFQCSGAIVTFFLYKPNSDKPGSQWQELDIEIFGSTAHLWEEGTESGVPNTFQSNLITGITPGRELKEAKHVTDTRLDTEFHTYTMEWTPTRIAWFFDDELVREDTDPDSMKKMNESMTLHINAWVVNPRIEMWAGVFDPDCLPLTAQFDYVKVWDYDNKTDDFTPRWSDTFDEFKEYSKGGRWGIGEYTFDFNRVQYEKSQVTAKNGTLHVVVDRKNLTAEYPPYESIDNSCWELDTAINDFTLGIEELDKITVPLFEKANTSDACQAACQAEWRCRHFTFTEGYGCELKWNRTQDSVKIAEGATTGPKYCVEWCIEELEDGTDVNQYYQLENLKAKSRKACADTCLETTLCGGYVYHPKSHNCQMKGFPSVPKNVSDESPHFQGGVKIACGYPATTPPPEEISCYSMPADYKGLDVGGKAKGVKTASECQALCQENKQCFNVVYGEQWGGCYLKGWEVELDKKTTGLIAGPRSCDLDCVEEGFIYHSNDTLGLMDTPSDAHKSPDTCAMACEDTAECSIFTWRGPQCHLFGKEDDKTPLHIIKGTPDKGDKSLKAAKKECESVCKDDTSCHSSRILEAQCMLMPHEENKPVVKVPVYGYYHDAFVPYVSGPAACPSRASKDLINDLVAAGMQNLTVAQRKRNTNTPDKCPDGYIRGTNGVCYRLSFERATWEEAEAICEGEKAHLATPTTAEDQASILELFCLDDGMCLVPRDGLHDGDYFIGLRRTNKGKWRWIDGEKVTFSNWAGKRKTPLLDYGQGVALKMPADDKGKKCAYIYPQDYSTGKINGGWGSIECHTSATADFRPKRVTRRYICEYDPSFKPPPHEKKPKEGKKKPVTNTTCPCCSDGDMDGSDVGGLASGVESIAECQKMCDQTADCFYVVFGRQWGGCYLKGWDAVPADTTTGSNKKKERTDLVHAPRSCEMSCSAQGFTLPLGGDDIIKTEPAHSPSVCATRCKQIKGCEKYLWRGSRCLLQQLMTNSSSPSPIFEMAALDAATCNTLCMDDPQCTAGGEYHPPSCTYSSDKSALFTPIHPYYHESIVPSAVGPAPCPSRNSTAALAHVQVQGGGKCPDGYQMGSNGVCYRLSFERASWKEAEGICEQEFGHLATINDEAEHKAIMGLFCSSSGGNSSTTTSPHCWVPQEGHHDSQVFVGLKMTSNGWHWLDDIAEKGKKAGDHKLIWGKNLGDDLSGECGFIAPQDPSTGALVGSYGTLACHRACVPQPAHFPSPSHVDKWINLPSCLTPDNKHGKIVRVTRRYVCEAHPKYDAKSMQKEIDIAEPAEIGEPATDEVKCAWPRVDLDSKTIAGGRGDGVKSLADCQDICGDVIGCHYVVFEPDKGACHLKGWEVGRIRTDERLISAPRSCDMSCTDTGYEYGVGDGSAIKTIKLQHLDRSDAKAQERSVDECREACKNEEACRFFTWMQPACQLIGRPEEDAKSGLSTLHLIGASSQSECNIICETDPACRQTTFQPPTCTLKSQNALTQRHAPLFTQSVVTYMSGPAPCPSRQSDFDSDPRMREDGGVVGDGCPEGYYRGGDRGGCYKVHLERLSWDEAEHVCMDEGGHLASIGNADEDSAFLQLFCSDEKASSCLLPRGARHDGEYYIGAKNDPASCEGASCWSWSDGTTWKYTHWGGNRGHPELKYRKLAKINPDTEPKEKECAFFYPQDADGKPNGGWGARQCESHRRFVCEKREIRGKSGLEELKGRTGPLLAVKLLHQNYDAVMMSVSKLQALVGKLKAAIAADLHVASDDVHIRQLLSGSIVALFELTESSTVSLVDQWKAILRDPYSHTRRAFAVDPHYPPSLTISPNGKIVPPAFSSSDIPRATYLWLIILLVFGVVMFMTAAVWLVLTVRCKRRMKLVNTDHPRKIHKIVISSDGTRHTTRSHSRTPTRTPAAARTPSRTPRSRRHTDGVSGSGSCSNRSRRRQPSREGPTPKQSILGAVARDAEMDKKPMTATGVPPGGGVGGHPISPSVERQDKVL</sequence>
<evidence type="ECO:0000313" key="7">
    <source>
        <dbReference type="EMBL" id="CEM04044.1"/>
    </source>
</evidence>
<dbReference type="SMART" id="SM00223">
    <property type="entry name" value="APPLE"/>
    <property type="match status" value="4"/>
</dbReference>
<dbReference type="InterPro" id="IPR050111">
    <property type="entry name" value="C-type_lectin/snaclec_domain"/>
</dbReference>
<gene>
    <name evidence="7" type="ORF">Vbra_8484</name>
</gene>
<dbReference type="Pfam" id="PF00722">
    <property type="entry name" value="Glyco_hydro_16"/>
    <property type="match status" value="1"/>
</dbReference>
<dbReference type="CDD" id="cd00413">
    <property type="entry name" value="Glyco_hydrolase_16"/>
    <property type="match status" value="1"/>
</dbReference>
<name>A0A0G4EYN3_VITBC</name>
<dbReference type="Pfam" id="PF00024">
    <property type="entry name" value="PAN_1"/>
    <property type="match status" value="3"/>
</dbReference>
<dbReference type="SUPFAM" id="SSF49899">
    <property type="entry name" value="Concanavalin A-like lectins/glucanases"/>
    <property type="match status" value="1"/>
</dbReference>
<feature type="domain" description="GH16" evidence="6">
    <location>
        <begin position="10"/>
        <end position="289"/>
    </location>
</feature>
<dbReference type="InterPro" id="IPR001304">
    <property type="entry name" value="C-type_lectin-like"/>
</dbReference>
<dbReference type="VEuPathDB" id="CryptoDB:Vbra_8484"/>